<accession>A0A7W7CDL5</accession>
<keyword evidence="13" id="KW-1185">Reference proteome</keyword>
<proteinExistence type="predicted"/>
<dbReference type="InterPro" id="IPR050482">
    <property type="entry name" value="Sensor_HK_TwoCompSys"/>
</dbReference>
<comment type="catalytic activity">
    <reaction evidence="1">
        <text>ATP + protein L-histidine = ADP + protein N-phospho-L-histidine.</text>
        <dbReference type="EC" id="2.7.13.3"/>
    </reaction>
</comment>
<dbReference type="GO" id="GO:0016020">
    <property type="term" value="C:membrane"/>
    <property type="evidence" value="ECO:0007669"/>
    <property type="project" value="InterPro"/>
</dbReference>
<feature type="domain" description="Signal transduction histidine kinase subgroup 3 dimerisation and phosphoacceptor" evidence="11">
    <location>
        <begin position="177"/>
        <end position="239"/>
    </location>
</feature>
<dbReference type="GO" id="GO:0046983">
    <property type="term" value="F:protein dimerization activity"/>
    <property type="evidence" value="ECO:0007669"/>
    <property type="project" value="InterPro"/>
</dbReference>
<dbReference type="InterPro" id="IPR003594">
    <property type="entry name" value="HATPase_dom"/>
</dbReference>
<gene>
    <name evidence="12" type="ORF">HNR67_005302</name>
</gene>
<organism evidence="12 13">
    <name type="scientific">Crossiella cryophila</name>
    <dbReference type="NCBI Taxonomy" id="43355"/>
    <lineage>
        <taxon>Bacteria</taxon>
        <taxon>Bacillati</taxon>
        <taxon>Actinomycetota</taxon>
        <taxon>Actinomycetes</taxon>
        <taxon>Pseudonocardiales</taxon>
        <taxon>Pseudonocardiaceae</taxon>
        <taxon>Crossiella</taxon>
    </lineage>
</organism>
<keyword evidence="8" id="KW-0902">Two-component regulatory system</keyword>
<feature type="transmembrane region" description="Helical" evidence="9">
    <location>
        <begin position="415"/>
        <end position="441"/>
    </location>
</feature>
<dbReference type="Gene3D" id="3.30.565.10">
    <property type="entry name" value="Histidine kinase-like ATPase, C-terminal domain"/>
    <property type="match status" value="1"/>
</dbReference>
<keyword evidence="3" id="KW-0597">Phosphoprotein</keyword>
<feature type="transmembrane region" description="Helical" evidence="9">
    <location>
        <begin position="15"/>
        <end position="35"/>
    </location>
</feature>
<reference evidence="12 13" key="1">
    <citation type="submission" date="2020-08" db="EMBL/GenBank/DDBJ databases">
        <title>Sequencing the genomes of 1000 actinobacteria strains.</title>
        <authorList>
            <person name="Klenk H.-P."/>
        </authorList>
    </citation>
    <scope>NUCLEOTIDE SEQUENCE [LARGE SCALE GENOMIC DNA]</scope>
    <source>
        <strain evidence="12 13">DSM 44230</strain>
    </source>
</reference>
<evidence type="ECO:0000313" key="12">
    <source>
        <dbReference type="EMBL" id="MBB4679184.1"/>
    </source>
</evidence>
<evidence type="ECO:0000256" key="6">
    <source>
        <dbReference type="ARBA" id="ARBA00022777"/>
    </source>
</evidence>
<feature type="transmembrane region" description="Helical" evidence="9">
    <location>
        <begin position="120"/>
        <end position="141"/>
    </location>
</feature>
<feature type="transmembrane region" description="Helical" evidence="9">
    <location>
        <begin position="42"/>
        <end position="58"/>
    </location>
</feature>
<dbReference type="CDD" id="cd16917">
    <property type="entry name" value="HATPase_UhpB-NarQ-NarX-like"/>
    <property type="match status" value="1"/>
</dbReference>
<evidence type="ECO:0000256" key="1">
    <source>
        <dbReference type="ARBA" id="ARBA00000085"/>
    </source>
</evidence>
<dbReference type="InterPro" id="IPR011712">
    <property type="entry name" value="Sig_transdc_His_kin_sub3_dim/P"/>
</dbReference>
<dbReference type="InterPro" id="IPR036890">
    <property type="entry name" value="HATPase_C_sf"/>
</dbReference>
<dbReference type="Pfam" id="PF07730">
    <property type="entry name" value="HisKA_3"/>
    <property type="match status" value="1"/>
</dbReference>
<evidence type="ECO:0000256" key="3">
    <source>
        <dbReference type="ARBA" id="ARBA00022553"/>
    </source>
</evidence>
<evidence type="ECO:0000256" key="2">
    <source>
        <dbReference type="ARBA" id="ARBA00012438"/>
    </source>
</evidence>
<dbReference type="RefSeq" id="WP_185004961.1">
    <property type="nucleotide sequence ID" value="NZ_BAAAUI010000025.1"/>
</dbReference>
<protein>
    <recommendedName>
        <fullName evidence="2">histidine kinase</fullName>
        <ecNumber evidence="2">2.7.13.3</ecNumber>
    </recommendedName>
</protein>
<evidence type="ECO:0000256" key="7">
    <source>
        <dbReference type="ARBA" id="ARBA00022840"/>
    </source>
</evidence>
<keyword evidence="7" id="KW-0067">ATP-binding</keyword>
<dbReference type="SUPFAM" id="SSF55874">
    <property type="entry name" value="ATPase domain of HSP90 chaperone/DNA topoisomerase II/histidine kinase"/>
    <property type="match status" value="1"/>
</dbReference>
<keyword evidence="9" id="KW-1133">Transmembrane helix</keyword>
<evidence type="ECO:0000259" key="11">
    <source>
        <dbReference type="Pfam" id="PF07730"/>
    </source>
</evidence>
<dbReference type="Pfam" id="PF02518">
    <property type="entry name" value="HATPase_c"/>
    <property type="match status" value="1"/>
</dbReference>
<keyword evidence="9" id="KW-0472">Membrane</keyword>
<dbReference type="PANTHER" id="PTHR24421:SF10">
    <property type="entry name" value="NITRATE_NITRITE SENSOR PROTEIN NARQ"/>
    <property type="match status" value="1"/>
</dbReference>
<evidence type="ECO:0000313" key="13">
    <source>
        <dbReference type="Proteomes" id="UP000533598"/>
    </source>
</evidence>
<evidence type="ECO:0000259" key="10">
    <source>
        <dbReference type="Pfam" id="PF02518"/>
    </source>
</evidence>
<feature type="transmembrane region" description="Helical" evidence="9">
    <location>
        <begin position="64"/>
        <end position="83"/>
    </location>
</feature>
<keyword evidence="9" id="KW-0812">Transmembrane</keyword>
<sequence>MDTTARQPWLGISGWQQWILEIALYVLVGISVLVLPPWPMPPEIAIPAVTFTAVSLFLRRRFPASALVVGALGVGAVGIPLAYAAGRRIGPLHKLLAASLGHFAVAAAVSPLYGESVVSSMMSLGLNVIMTLWFVLLPAVLGRSSARRTLLVEALRERAVYLERERRSLVAEARIRERTRIAVDMHDSLGHHLTLISLQAGGLKLAASQDPAQAEAAGILHDTARRAMEELREIIGVLGQDSQDVPMHARRLDQLPELLESARTSGARVSQAQTGQPVPLPRPIENAIYRVAQEGLTNALRHAPGGAVTVRLNYESDAVIIEVVNTLATAPPRGGGSGQGLTGLRERVRLAGGVLHAAHTADGGFRVAAVLPFHGEPAAEPEEDLDAPPTTAPATHPLARTEVSTLMRTIRHRPVLIGVTIVGLVMFSMFSFIGSVIWMVIRNGEMLAAERFDEARIGETEQVVIERFGEASSGAELRISDQAGPPPEGMRCRYYYVDGSELPGNRTEAFRYCFRDGQLAQKDRLVVKRPF</sequence>
<name>A0A7W7CDL5_9PSEU</name>
<dbReference type="PANTHER" id="PTHR24421">
    <property type="entry name" value="NITRATE/NITRITE SENSOR PROTEIN NARX-RELATED"/>
    <property type="match status" value="1"/>
</dbReference>
<keyword evidence="4" id="KW-0808">Transferase</keyword>
<dbReference type="GO" id="GO:0000155">
    <property type="term" value="F:phosphorelay sensor kinase activity"/>
    <property type="evidence" value="ECO:0007669"/>
    <property type="project" value="InterPro"/>
</dbReference>
<comment type="caution">
    <text evidence="12">The sequence shown here is derived from an EMBL/GenBank/DDBJ whole genome shotgun (WGS) entry which is preliminary data.</text>
</comment>
<evidence type="ECO:0000256" key="5">
    <source>
        <dbReference type="ARBA" id="ARBA00022741"/>
    </source>
</evidence>
<dbReference type="EC" id="2.7.13.3" evidence="2"/>
<dbReference type="GO" id="GO:0005524">
    <property type="term" value="F:ATP binding"/>
    <property type="evidence" value="ECO:0007669"/>
    <property type="project" value="UniProtKB-KW"/>
</dbReference>
<dbReference type="AlphaFoldDB" id="A0A7W7CDL5"/>
<keyword evidence="5" id="KW-0547">Nucleotide-binding</keyword>
<keyword evidence="6 12" id="KW-0418">Kinase</keyword>
<dbReference type="Gene3D" id="1.20.5.1930">
    <property type="match status" value="1"/>
</dbReference>
<dbReference type="Proteomes" id="UP000533598">
    <property type="component" value="Unassembled WGS sequence"/>
</dbReference>
<dbReference type="EMBL" id="JACHMH010000001">
    <property type="protein sequence ID" value="MBB4679184.1"/>
    <property type="molecule type" value="Genomic_DNA"/>
</dbReference>
<evidence type="ECO:0000256" key="9">
    <source>
        <dbReference type="SAM" id="Phobius"/>
    </source>
</evidence>
<evidence type="ECO:0000256" key="8">
    <source>
        <dbReference type="ARBA" id="ARBA00023012"/>
    </source>
</evidence>
<feature type="domain" description="Histidine kinase/HSP90-like ATPase" evidence="10">
    <location>
        <begin position="285"/>
        <end position="373"/>
    </location>
</feature>
<evidence type="ECO:0000256" key="4">
    <source>
        <dbReference type="ARBA" id="ARBA00022679"/>
    </source>
</evidence>